<keyword evidence="3" id="KW-0863">Zinc-finger</keyword>
<comment type="caution">
    <text evidence="8">The sequence shown here is derived from an EMBL/GenBank/DDBJ whole genome shotgun (WGS) entry which is preliminary data.</text>
</comment>
<reference evidence="8 9" key="1">
    <citation type="journal article" date="2018" name="Front. Plant Sci.">
        <title>Red Clover (Trifolium pratense) and Zigzag Clover (T. medium) - A Picture of Genomic Similarities and Differences.</title>
        <authorList>
            <person name="Dluhosova J."/>
            <person name="Istvanek J."/>
            <person name="Nedelnik J."/>
            <person name="Repkova J."/>
        </authorList>
    </citation>
    <scope>NUCLEOTIDE SEQUENCE [LARGE SCALE GENOMIC DNA]</scope>
    <source>
        <strain evidence="9">cv. 10/8</strain>
        <tissue evidence="8">Leaf</tissue>
    </source>
</reference>
<evidence type="ECO:0000313" key="9">
    <source>
        <dbReference type="Proteomes" id="UP000265520"/>
    </source>
</evidence>
<dbReference type="GO" id="GO:0008270">
    <property type="term" value="F:zinc ion binding"/>
    <property type="evidence" value="ECO:0007669"/>
    <property type="project" value="UniProtKB-KW"/>
</dbReference>
<dbReference type="CDD" id="cd04481">
    <property type="entry name" value="RPA1_DBD_B_like"/>
    <property type="match status" value="1"/>
</dbReference>
<evidence type="ECO:0000256" key="4">
    <source>
        <dbReference type="ARBA" id="ARBA00022833"/>
    </source>
</evidence>
<evidence type="ECO:0000259" key="7">
    <source>
        <dbReference type="Pfam" id="PF08646"/>
    </source>
</evidence>
<evidence type="ECO:0000256" key="3">
    <source>
        <dbReference type="ARBA" id="ARBA00022771"/>
    </source>
</evidence>
<dbReference type="InterPro" id="IPR012340">
    <property type="entry name" value="NA-bd_OB-fold"/>
</dbReference>
<feature type="region of interest" description="Disordered" evidence="6">
    <location>
        <begin position="446"/>
        <end position="467"/>
    </location>
</feature>
<dbReference type="Pfam" id="PF08646">
    <property type="entry name" value="Rep_fac-A_C"/>
    <property type="match status" value="1"/>
</dbReference>
<keyword evidence="2" id="KW-0479">Metal-binding</keyword>
<comment type="similarity">
    <text evidence="1">Belongs to the replication factor A protein 1 family.</text>
</comment>
<evidence type="ECO:0000256" key="6">
    <source>
        <dbReference type="SAM" id="MobiDB-lite"/>
    </source>
</evidence>
<accession>A0A392LWC5</accession>
<dbReference type="GO" id="GO:0003677">
    <property type="term" value="F:DNA binding"/>
    <property type="evidence" value="ECO:0007669"/>
    <property type="project" value="UniProtKB-KW"/>
</dbReference>
<sequence>MVGKNDATFRSTPHKHKLNFMRGTKVFKVTADEIPMNHFDFMHFQEILLKPDDNQMLDVIGHVVEKNEIKEKMARQVRGNRVHCTLWDGFAIKMNEFLANHDSSLPVVVIFQLCKLKKFLGTMGISNSFFGSKLLLNASIPEVSDYIERMDAANVELTQGVSQMTGPVVVSLEDDLLQTPKMTIEDLIESTQACELDMDAGWFYQACTSCASRITFMGGQLYCGKCKLPRTVVPRFKVHLQVIDNTGSITFVMFDKTITQVIGRTAQDLLDGMNNERTTGSYPQELDVFVDKRMLFKIEVADANLYRNWRNYNVKKLTDDEDIINRFTTLHGINVGRDADDPNNKYFETDLGDYTLVDVPEGGDSTNNEEVVLLDTFGTPASKPSTKISDNADGAGASATKGPSPTARALTFSDSSQHSPSKNVGKRVSDVEMCEVATLKEIKTACRRKKDSTQHSSGKGVGKRFANVDGGQVSASKESKVVCMKIRMLSISFKGSLAPV</sequence>
<dbReference type="Gene3D" id="2.40.50.140">
    <property type="entry name" value="Nucleic acid-binding proteins"/>
    <property type="match status" value="2"/>
</dbReference>
<dbReference type="Proteomes" id="UP000265520">
    <property type="component" value="Unassembled WGS sequence"/>
</dbReference>
<proteinExistence type="inferred from homology"/>
<dbReference type="AlphaFoldDB" id="A0A392LWC5"/>
<gene>
    <name evidence="8" type="ORF">A2U01_0000016</name>
</gene>
<evidence type="ECO:0000313" key="8">
    <source>
        <dbReference type="EMBL" id="MCH79270.1"/>
    </source>
</evidence>
<evidence type="ECO:0000256" key="1">
    <source>
        <dbReference type="ARBA" id="ARBA00005690"/>
    </source>
</evidence>
<dbReference type="PANTHER" id="PTHR47165:SF4">
    <property type="entry name" value="OS03G0429900 PROTEIN"/>
    <property type="match status" value="1"/>
</dbReference>
<dbReference type="InterPro" id="IPR013955">
    <property type="entry name" value="Rep_factor-A_C"/>
</dbReference>
<protein>
    <submittedName>
        <fullName evidence="8">Replication factor A protein</fullName>
    </submittedName>
</protein>
<dbReference type="InterPro" id="IPR047192">
    <property type="entry name" value="Euk_RPA1_DBD_C"/>
</dbReference>
<keyword evidence="5" id="KW-0238">DNA-binding</keyword>
<evidence type="ECO:0000256" key="5">
    <source>
        <dbReference type="ARBA" id="ARBA00023125"/>
    </source>
</evidence>
<dbReference type="EMBL" id="LXQA010000009">
    <property type="protein sequence ID" value="MCH79270.1"/>
    <property type="molecule type" value="Genomic_DNA"/>
</dbReference>
<dbReference type="CDD" id="cd04476">
    <property type="entry name" value="RPA1_DBD_C"/>
    <property type="match status" value="1"/>
</dbReference>
<feature type="domain" description="Replication factor A C-terminal" evidence="7">
    <location>
        <begin position="202"/>
        <end position="301"/>
    </location>
</feature>
<name>A0A392LWC5_9FABA</name>
<keyword evidence="4" id="KW-0862">Zinc</keyword>
<organism evidence="8 9">
    <name type="scientific">Trifolium medium</name>
    <dbReference type="NCBI Taxonomy" id="97028"/>
    <lineage>
        <taxon>Eukaryota</taxon>
        <taxon>Viridiplantae</taxon>
        <taxon>Streptophyta</taxon>
        <taxon>Embryophyta</taxon>
        <taxon>Tracheophyta</taxon>
        <taxon>Spermatophyta</taxon>
        <taxon>Magnoliopsida</taxon>
        <taxon>eudicotyledons</taxon>
        <taxon>Gunneridae</taxon>
        <taxon>Pentapetalae</taxon>
        <taxon>rosids</taxon>
        <taxon>fabids</taxon>
        <taxon>Fabales</taxon>
        <taxon>Fabaceae</taxon>
        <taxon>Papilionoideae</taxon>
        <taxon>50 kb inversion clade</taxon>
        <taxon>NPAAA clade</taxon>
        <taxon>Hologalegina</taxon>
        <taxon>IRL clade</taxon>
        <taxon>Trifolieae</taxon>
        <taxon>Trifolium</taxon>
    </lineage>
</organism>
<keyword evidence="9" id="KW-1185">Reference proteome</keyword>
<feature type="compositionally biased region" description="Polar residues" evidence="6">
    <location>
        <begin position="412"/>
        <end position="422"/>
    </location>
</feature>
<dbReference type="SUPFAM" id="SSF50249">
    <property type="entry name" value="Nucleic acid-binding proteins"/>
    <property type="match status" value="2"/>
</dbReference>
<dbReference type="PANTHER" id="PTHR47165">
    <property type="entry name" value="OS03G0429900 PROTEIN"/>
    <property type="match status" value="1"/>
</dbReference>
<feature type="region of interest" description="Disordered" evidence="6">
    <location>
        <begin position="378"/>
        <end position="428"/>
    </location>
</feature>
<evidence type="ECO:0000256" key="2">
    <source>
        <dbReference type="ARBA" id="ARBA00022723"/>
    </source>
</evidence>